<accession>A0A3B0RQY8</accession>
<dbReference type="AlphaFoldDB" id="A0A3B0RQY8"/>
<gene>
    <name evidence="1" type="ORF">MNBD_ALPHA08-21</name>
</gene>
<dbReference type="InterPro" id="IPR007475">
    <property type="entry name" value="UbiK"/>
</dbReference>
<organism evidence="1">
    <name type="scientific">hydrothermal vent metagenome</name>
    <dbReference type="NCBI Taxonomy" id="652676"/>
    <lineage>
        <taxon>unclassified sequences</taxon>
        <taxon>metagenomes</taxon>
        <taxon>ecological metagenomes</taxon>
    </lineage>
</organism>
<evidence type="ECO:0000313" key="1">
    <source>
        <dbReference type="EMBL" id="VAV94269.1"/>
    </source>
</evidence>
<name>A0A3B0RQY8_9ZZZZ</name>
<dbReference type="EMBL" id="UOEC01000116">
    <property type="protein sequence ID" value="VAV94269.1"/>
    <property type="molecule type" value="Genomic_DNA"/>
</dbReference>
<proteinExistence type="predicted"/>
<sequence>MTTASTKVFDEIAKLMTNAAGAAQGARKEIDTLVKTQVERVLNDLEIVKREEFEAVKEMAAKAREENDILAARIAELEKATKKPVKKNG</sequence>
<protein>
    <recommendedName>
        <fullName evidence="2">Accessory factor UbiK family protein</fullName>
    </recommendedName>
</protein>
<dbReference type="Pfam" id="PF04380">
    <property type="entry name" value="BMFP"/>
    <property type="match status" value="1"/>
</dbReference>
<evidence type="ECO:0008006" key="2">
    <source>
        <dbReference type="Google" id="ProtNLM"/>
    </source>
</evidence>
<reference evidence="1" key="1">
    <citation type="submission" date="2018-06" db="EMBL/GenBank/DDBJ databases">
        <authorList>
            <person name="Zhirakovskaya E."/>
        </authorList>
    </citation>
    <scope>NUCLEOTIDE SEQUENCE</scope>
</reference>